<dbReference type="InterPro" id="IPR039902">
    <property type="entry name" value="CCDC148/CCDC112"/>
</dbReference>
<evidence type="ECO:0000313" key="3">
    <source>
        <dbReference type="EMBL" id="KAK1166075.1"/>
    </source>
</evidence>
<comment type="caution">
    <text evidence="3">The sequence shown here is derived from an EMBL/GenBank/DDBJ whole genome shotgun (WGS) entry which is preliminary data.</text>
</comment>
<feature type="coiled-coil region" evidence="2">
    <location>
        <begin position="365"/>
        <end position="504"/>
    </location>
</feature>
<name>A0AAD8DBE7_ACIOX</name>
<gene>
    <name evidence="3" type="primary">CCDC148</name>
    <name evidence="3" type="ORF">AOXY_G12602</name>
</gene>
<dbReference type="AlphaFoldDB" id="A0AAD8DBE7"/>
<keyword evidence="1 2" id="KW-0175">Coiled coil</keyword>
<dbReference type="Proteomes" id="UP001230051">
    <property type="component" value="Unassembled WGS sequence"/>
</dbReference>
<keyword evidence="4" id="KW-1185">Reference proteome</keyword>
<proteinExistence type="predicted"/>
<evidence type="ECO:0000256" key="2">
    <source>
        <dbReference type="SAM" id="Coils"/>
    </source>
</evidence>
<evidence type="ECO:0000313" key="4">
    <source>
        <dbReference type="Proteomes" id="UP001230051"/>
    </source>
</evidence>
<dbReference type="EMBL" id="JAGXEW010000011">
    <property type="protein sequence ID" value="KAK1166075.1"/>
    <property type="molecule type" value="Genomic_DNA"/>
</dbReference>
<evidence type="ECO:0000256" key="1">
    <source>
        <dbReference type="ARBA" id="ARBA00023054"/>
    </source>
</evidence>
<sequence>MSGRDLRLFITNHRSEDLEKLAFRMKDGLGSTRYKPVDYHQLRVFTEAKKLLSANIEIKIQKTVQAAKMTKEQTYIKQHRQVWCLEQKRLMKAEQRADLELLQFLEHGTNSQFLSEMMEYELNLEEDRKSFKAGTVDPIVQLKNDLQHRLSEVHHNALQNRSDCDLILEQVEFVKEQQNDIIEKLKCEIQAAEESISVTGTEELLSSLEVIPRDLEQIPKQVLLLHCPYPDLKASLLNEFQTFGNKYKFRLQNINERLKALDSCCGWSELDHFIFHTTIDQYPHDLKNRRTMYMDMLQRLLPHKSKQELNDHERSWDWYRFTVEQQKSLVQGWIRDKKDLHLKAVATLDEACMAYEEEIALKNDRRRQQEICAELKDKLEHWRAQQEEMARLEAGIADRKQAEEEEKQKKENLKSIQKRSLEKEKIKQYYTEKQMMRNEMEKRDQQRLEELKKSMAEQAKKDRERVQFRQCLHQQRVKEKEVQALQLQQEEEERQSRLNILRNQVAVVAEFDPVRMMSDTEASKARLGIGADEEFVLQRPLFNLHTYSENQIVSDPRVRIEQALREAGLHNTFYAKEVLSNICPPRPPRRDMESTVFQT</sequence>
<accession>A0AAD8DBE7</accession>
<reference evidence="3" key="1">
    <citation type="submission" date="2022-02" db="EMBL/GenBank/DDBJ databases">
        <title>Atlantic sturgeon de novo genome assembly.</title>
        <authorList>
            <person name="Stock M."/>
            <person name="Klopp C."/>
            <person name="Guiguen Y."/>
            <person name="Cabau C."/>
            <person name="Parinello H."/>
            <person name="Santidrian Yebra-Pimentel E."/>
            <person name="Kuhl H."/>
            <person name="Dirks R.P."/>
            <person name="Guessner J."/>
            <person name="Wuertz S."/>
            <person name="Du K."/>
            <person name="Schartl M."/>
        </authorList>
    </citation>
    <scope>NUCLEOTIDE SEQUENCE</scope>
    <source>
        <strain evidence="3">STURGEONOMICS-FGT-2020</strain>
        <tissue evidence="3">Whole blood</tissue>
    </source>
</reference>
<organism evidence="3 4">
    <name type="scientific">Acipenser oxyrinchus oxyrinchus</name>
    <dbReference type="NCBI Taxonomy" id="40147"/>
    <lineage>
        <taxon>Eukaryota</taxon>
        <taxon>Metazoa</taxon>
        <taxon>Chordata</taxon>
        <taxon>Craniata</taxon>
        <taxon>Vertebrata</taxon>
        <taxon>Euteleostomi</taxon>
        <taxon>Actinopterygii</taxon>
        <taxon>Chondrostei</taxon>
        <taxon>Acipenseriformes</taxon>
        <taxon>Acipenseridae</taxon>
        <taxon>Acipenser</taxon>
    </lineage>
</organism>
<feature type="coiled-coil region" evidence="2">
    <location>
        <begin position="168"/>
        <end position="202"/>
    </location>
</feature>
<dbReference type="PANTHER" id="PTHR21549:SF1">
    <property type="entry name" value="COILED-COIL DOMAIN-CONTAINING PROTEIN 148"/>
    <property type="match status" value="1"/>
</dbReference>
<dbReference type="PANTHER" id="PTHR21549">
    <property type="entry name" value="MUTATED IN BLADDER CANCER 1"/>
    <property type="match status" value="1"/>
</dbReference>
<protein>
    <submittedName>
        <fullName evidence="3">Coiled-coil domain-containing protein 148-like</fullName>
    </submittedName>
</protein>